<dbReference type="Pfam" id="PF01938">
    <property type="entry name" value="TRAM"/>
    <property type="match status" value="1"/>
</dbReference>
<dbReference type="FunFam" id="3.80.30.20:FF:000002">
    <property type="entry name" value="threonylcarbamoyladenosine tRNA methylthiotransferase isoform X2"/>
    <property type="match status" value="1"/>
</dbReference>
<dbReference type="InterPro" id="IPR005839">
    <property type="entry name" value="Methylthiotransferase"/>
</dbReference>
<keyword evidence="16" id="KW-1185">Reference proteome</keyword>
<keyword evidence="7 11" id="KW-0479">Metal-binding</keyword>
<evidence type="ECO:0000256" key="1">
    <source>
        <dbReference type="ARBA" id="ARBA00002399"/>
    </source>
</evidence>
<dbReference type="Gene3D" id="3.80.30.20">
    <property type="entry name" value="tm_1862 like domain"/>
    <property type="match status" value="1"/>
</dbReference>
<evidence type="ECO:0000256" key="8">
    <source>
        <dbReference type="ARBA" id="ARBA00023004"/>
    </source>
</evidence>
<dbReference type="CDD" id="cd01335">
    <property type="entry name" value="Radical_SAM"/>
    <property type="match status" value="1"/>
</dbReference>
<dbReference type="SFLD" id="SFLDG01082">
    <property type="entry name" value="B12-binding_domain_containing"/>
    <property type="match status" value="1"/>
</dbReference>
<dbReference type="NCBIfam" id="TIGR01578">
    <property type="entry name" value="MiaB-like-B"/>
    <property type="match status" value="1"/>
</dbReference>
<dbReference type="PROSITE" id="PS50926">
    <property type="entry name" value="TRAM"/>
    <property type="match status" value="1"/>
</dbReference>
<dbReference type="InterPro" id="IPR006638">
    <property type="entry name" value="Elp3/MiaA/NifB-like_rSAM"/>
</dbReference>
<dbReference type="Pfam" id="PF04055">
    <property type="entry name" value="Radical_SAM"/>
    <property type="match status" value="1"/>
</dbReference>
<keyword evidence="8 11" id="KW-0408">Iron</keyword>
<dbReference type="InterPro" id="IPR058240">
    <property type="entry name" value="rSAM_sf"/>
</dbReference>
<dbReference type="GeneID" id="9347588"/>
<dbReference type="InterPro" id="IPR007197">
    <property type="entry name" value="rSAM"/>
</dbReference>
<comment type="function">
    <text evidence="1 11">Catalyzes the methylthiolation of N6-threonylcarbamoyladenosine (t(6)A), leading to the formation of 2-methylthio-N6-threonylcarbamoyladenosine (ms(2)t(6)A) at position 37 in tRNAs that read codons beginning with adenine.</text>
</comment>
<dbReference type="InterPro" id="IPR013848">
    <property type="entry name" value="Methylthiotransferase_N"/>
</dbReference>
<dbReference type="OrthoDB" id="372134at2157"/>
<dbReference type="NCBIfam" id="TIGR00089">
    <property type="entry name" value="MiaB/RimO family radical SAM methylthiotransferase"/>
    <property type="match status" value="1"/>
</dbReference>
<evidence type="ECO:0000256" key="11">
    <source>
        <dbReference type="RuleBase" id="RU368081"/>
    </source>
</evidence>
<dbReference type="AlphaFoldDB" id="D7EA88"/>
<gene>
    <name evidence="15" type="ordered locus">Metev_1929</name>
</gene>
<feature type="domain" description="TRAM" evidence="12">
    <location>
        <begin position="372"/>
        <end position="433"/>
    </location>
</feature>
<proteinExistence type="inferred from homology"/>
<evidence type="ECO:0000259" key="12">
    <source>
        <dbReference type="PROSITE" id="PS50926"/>
    </source>
</evidence>
<dbReference type="Pfam" id="PF00919">
    <property type="entry name" value="UPF0004"/>
    <property type="match status" value="1"/>
</dbReference>
<dbReference type="EMBL" id="CP002069">
    <property type="protein sequence ID" value="ADI74759.1"/>
    <property type="molecule type" value="Genomic_DNA"/>
</dbReference>
<evidence type="ECO:0000256" key="4">
    <source>
        <dbReference type="ARBA" id="ARBA00022679"/>
    </source>
</evidence>
<dbReference type="HOGENOM" id="CLU_018697_4_2_2"/>
<comment type="catalytic activity">
    <reaction evidence="10 11">
        <text>N(6)-L-threonylcarbamoyladenosine(37) in tRNA + (sulfur carrier)-SH + AH2 + 2 S-adenosyl-L-methionine = 2-methylsulfanyl-N(6)-L-threonylcarbamoyladenosine(37) in tRNA + (sulfur carrier)-H + 5'-deoxyadenosine + L-methionine + A + S-adenosyl-L-homocysteine + 2 H(+)</text>
        <dbReference type="Rhea" id="RHEA:37075"/>
        <dbReference type="Rhea" id="RHEA-COMP:10163"/>
        <dbReference type="Rhea" id="RHEA-COMP:11092"/>
        <dbReference type="Rhea" id="RHEA-COMP:14737"/>
        <dbReference type="Rhea" id="RHEA-COMP:14739"/>
        <dbReference type="ChEBI" id="CHEBI:13193"/>
        <dbReference type="ChEBI" id="CHEBI:15378"/>
        <dbReference type="ChEBI" id="CHEBI:17319"/>
        <dbReference type="ChEBI" id="CHEBI:17499"/>
        <dbReference type="ChEBI" id="CHEBI:29917"/>
        <dbReference type="ChEBI" id="CHEBI:57844"/>
        <dbReference type="ChEBI" id="CHEBI:57856"/>
        <dbReference type="ChEBI" id="CHEBI:59789"/>
        <dbReference type="ChEBI" id="CHEBI:64428"/>
        <dbReference type="ChEBI" id="CHEBI:74418"/>
        <dbReference type="ChEBI" id="CHEBI:74420"/>
        <dbReference type="EC" id="2.8.4.5"/>
    </reaction>
</comment>
<evidence type="ECO:0000256" key="10">
    <source>
        <dbReference type="ARBA" id="ARBA00051661"/>
    </source>
</evidence>
<dbReference type="SFLD" id="SFLDS00029">
    <property type="entry name" value="Radical_SAM"/>
    <property type="match status" value="1"/>
</dbReference>
<evidence type="ECO:0000256" key="9">
    <source>
        <dbReference type="ARBA" id="ARBA00023014"/>
    </source>
</evidence>
<evidence type="ECO:0000259" key="14">
    <source>
        <dbReference type="PROSITE" id="PS51918"/>
    </source>
</evidence>
<dbReference type="InterPro" id="IPR006466">
    <property type="entry name" value="MiaB-like_arc_euk"/>
</dbReference>
<dbReference type="GO" id="GO:0046872">
    <property type="term" value="F:metal ion binding"/>
    <property type="evidence" value="ECO:0007669"/>
    <property type="project" value="UniProtKB-UniRule"/>
</dbReference>
<dbReference type="PANTHER" id="PTHR11918">
    <property type="entry name" value="RADICAL SAM PROTEINS"/>
    <property type="match status" value="1"/>
</dbReference>
<dbReference type="PROSITE" id="PS51918">
    <property type="entry name" value="RADICAL_SAM"/>
    <property type="match status" value="1"/>
</dbReference>
<organism evidence="15 16">
    <name type="scientific">Methanohalobium evestigatum (strain ATCC BAA-1072 / DSM 3721 / NBRC 107634 / OCM 161 / Z-7303)</name>
    <dbReference type="NCBI Taxonomy" id="644295"/>
    <lineage>
        <taxon>Archaea</taxon>
        <taxon>Methanobacteriati</taxon>
        <taxon>Methanobacteriota</taxon>
        <taxon>Stenosarchaea group</taxon>
        <taxon>Methanomicrobia</taxon>
        <taxon>Methanosarcinales</taxon>
        <taxon>Methanosarcinaceae</taxon>
        <taxon>Methanohalobium</taxon>
    </lineage>
</organism>
<dbReference type="InterPro" id="IPR023404">
    <property type="entry name" value="rSAM_horseshoe"/>
</dbReference>
<evidence type="ECO:0000256" key="2">
    <source>
        <dbReference type="ARBA" id="ARBA00008616"/>
    </source>
</evidence>
<keyword evidence="6 11" id="KW-0819">tRNA processing</keyword>
<evidence type="ECO:0000313" key="16">
    <source>
        <dbReference type="Proteomes" id="UP000000391"/>
    </source>
</evidence>
<dbReference type="SUPFAM" id="SSF102114">
    <property type="entry name" value="Radical SAM enzymes"/>
    <property type="match status" value="1"/>
</dbReference>
<keyword evidence="9 11" id="KW-0411">Iron-sulfur</keyword>
<dbReference type="KEGG" id="mev:Metev_1929"/>
<evidence type="ECO:0000256" key="5">
    <source>
        <dbReference type="ARBA" id="ARBA00022691"/>
    </source>
</evidence>
<evidence type="ECO:0000259" key="13">
    <source>
        <dbReference type="PROSITE" id="PS51449"/>
    </source>
</evidence>
<dbReference type="EC" id="2.8.4.5" evidence="11"/>
<dbReference type="SMART" id="SM00729">
    <property type="entry name" value="Elp3"/>
    <property type="match status" value="1"/>
</dbReference>
<dbReference type="Proteomes" id="UP000000391">
    <property type="component" value="Chromosome"/>
</dbReference>
<dbReference type="GO" id="GO:0035598">
    <property type="term" value="F:tRNA (N(6)-L-threonylcarbamoyladenosine(37)-C(2))-methylthiotransferase activity"/>
    <property type="evidence" value="ECO:0007669"/>
    <property type="project" value="UniProtKB-UniRule"/>
</dbReference>
<feature type="domain" description="Radical SAM core" evidence="14">
    <location>
        <begin position="138"/>
        <end position="372"/>
    </location>
</feature>
<name>D7EA88_METEZ</name>
<evidence type="ECO:0000313" key="15">
    <source>
        <dbReference type="EMBL" id="ADI74759.1"/>
    </source>
</evidence>
<keyword evidence="5 11" id="KW-0949">S-adenosyl-L-methionine</keyword>
<reference evidence="15 16" key="1">
    <citation type="submission" date="2010-06" db="EMBL/GenBank/DDBJ databases">
        <title>Complete sequence chromosome of Methanohalobium evestigatum Z-7303.</title>
        <authorList>
            <consortium name="US DOE Joint Genome Institute"/>
            <person name="Lucas S."/>
            <person name="Copeland A."/>
            <person name="Lapidus A."/>
            <person name="Cheng J.-F."/>
            <person name="Bruce D."/>
            <person name="Goodwin L."/>
            <person name="Pitluck S."/>
            <person name="Saunders E."/>
            <person name="Detter J.C."/>
            <person name="Han C."/>
            <person name="Tapia R."/>
            <person name="Land M."/>
            <person name="Hauser L."/>
            <person name="Kyrpides N."/>
            <person name="Mikhailova N."/>
            <person name="Sieprawska-Lupa M."/>
            <person name="Whitman W.B."/>
            <person name="Anderson I."/>
            <person name="Woyke T."/>
        </authorList>
    </citation>
    <scope>NUCLEOTIDE SEQUENCE [LARGE SCALE GENOMIC DNA]</scope>
    <source>
        <strain evidence="16">ATCC BAA-1072 / DSM 3721 / NBRC 107634 / OCM 161 / Z-7303</strain>
    </source>
</reference>
<dbReference type="STRING" id="644295.Metev_1929"/>
<keyword evidence="3 11" id="KW-0004">4Fe-4S</keyword>
<dbReference type="PROSITE" id="PS51449">
    <property type="entry name" value="MTTASE_N"/>
    <property type="match status" value="1"/>
</dbReference>
<evidence type="ECO:0000256" key="3">
    <source>
        <dbReference type="ARBA" id="ARBA00022485"/>
    </source>
</evidence>
<dbReference type="GO" id="GO:0051539">
    <property type="term" value="F:4 iron, 4 sulfur cluster binding"/>
    <property type="evidence" value="ECO:0007669"/>
    <property type="project" value="UniProtKB-UniRule"/>
</dbReference>
<dbReference type="InterPro" id="IPR002792">
    <property type="entry name" value="TRAM_dom"/>
</dbReference>
<keyword evidence="4 11" id="KW-0808">Transferase</keyword>
<dbReference type="SFLD" id="SFLDG01061">
    <property type="entry name" value="methylthiotransferase"/>
    <property type="match status" value="1"/>
</dbReference>
<evidence type="ECO:0000256" key="7">
    <source>
        <dbReference type="ARBA" id="ARBA00022723"/>
    </source>
</evidence>
<accession>D7EA88</accession>
<evidence type="ECO:0000256" key="6">
    <source>
        <dbReference type="ARBA" id="ARBA00022694"/>
    </source>
</evidence>
<protein>
    <recommendedName>
        <fullName evidence="11">tRNA-t(6)A37 methylthiotransferase</fullName>
        <ecNumber evidence="11">2.8.4.5</ecNumber>
    </recommendedName>
</protein>
<dbReference type="RefSeq" id="WP_013195324.1">
    <property type="nucleotide sequence ID" value="NC_014253.1"/>
</dbReference>
<feature type="domain" description="MTTase N-terminal" evidence="13">
    <location>
        <begin position="1"/>
        <end position="110"/>
    </location>
</feature>
<comment type="cofactor">
    <cofactor evidence="11">
        <name>[4Fe-4S] cluster</name>
        <dbReference type="ChEBI" id="CHEBI:49883"/>
    </cofactor>
    <text evidence="11">Binds 1 or 2 [4Fe-4S] cluster. One cluster is coordinated with 3 cysteines and an exchangeable S-adenosyl-L-methionine.</text>
</comment>
<sequence length="433" mass="49321">MKVHVATYGCPSSQAASEIMMDAIKRQGHELVDEKSADVVVFNTCTVKYTTEQKILHKIGELGRKGLEVVVSGCMPEVQHDDILDNNQDAHILGVNSITRINEVLDSIENAKNKNNSGRRLEIFSSRPDDILNAPRTRFNQNIHICQISQGCNNRCAYCVVRTARGKLKSFDIDSIVEDVRKAVSEGCREIWITSQDNAQYGIDRQNGVLLPQLLDRVASIEGNFKIRVGMMNPFSVYPILDDLLKVYENNKIYKFLHLPIQSASEKVLGYMNRNYTMSEVDEIITKFRSRFNDLTLVTDIIVGFPGETEDDFYKSIDWVKNYRPDKVNISRYTPRPHTKALEYRNIDSRIVVRRSNELHHVCDTVKLESKKEMVGWHGKVFVSKDAKYKGVMARTESYKPVVIPESNLPPGQWCDVEITDTTSGYFLGKLTD</sequence>
<dbReference type="InterPro" id="IPR038135">
    <property type="entry name" value="Methylthiotransferase_N_sf"/>
</dbReference>
<dbReference type="Gene3D" id="3.40.50.12160">
    <property type="entry name" value="Methylthiotransferase, N-terminal domain"/>
    <property type="match status" value="1"/>
</dbReference>
<dbReference type="PANTHER" id="PTHR11918:SF45">
    <property type="entry name" value="THREONYLCARBAMOYLADENOSINE TRNA METHYLTHIOTRANSFERASE"/>
    <property type="match status" value="1"/>
</dbReference>
<comment type="similarity">
    <text evidence="2 11">Belongs to the methylthiotransferase family. CDKAL1 subfamily.</text>
</comment>